<dbReference type="EMBL" id="PYYB01000004">
    <property type="protein sequence ID" value="PTL54768.1"/>
    <property type="molecule type" value="Genomic_DNA"/>
</dbReference>
<feature type="region of interest" description="Disordered" evidence="3">
    <location>
        <begin position="255"/>
        <end position="293"/>
    </location>
</feature>
<dbReference type="PANTHER" id="PTHR30055">
    <property type="entry name" value="HTH-TYPE TRANSCRIPTIONAL REGULATOR RUTR"/>
    <property type="match status" value="1"/>
</dbReference>
<dbReference type="Proteomes" id="UP000240739">
    <property type="component" value="Unassembled WGS sequence"/>
</dbReference>
<evidence type="ECO:0000256" key="3">
    <source>
        <dbReference type="SAM" id="MobiDB-lite"/>
    </source>
</evidence>
<dbReference type="Gene3D" id="1.10.357.10">
    <property type="entry name" value="Tetracycline Repressor, domain 2"/>
    <property type="match status" value="1"/>
</dbReference>
<dbReference type="PRINTS" id="PR00455">
    <property type="entry name" value="HTHTETR"/>
</dbReference>
<dbReference type="InterPro" id="IPR023772">
    <property type="entry name" value="DNA-bd_HTH_TetR-type_CS"/>
</dbReference>
<reference evidence="5 6" key="1">
    <citation type="submission" date="2018-03" db="EMBL/GenBank/DDBJ databases">
        <title>Aquarubrobacter algicola gen. nov., sp. nov., a novel actinobacterium isolated from shallow eutrophic lake during the end of cyanobacterial harmful algal blooms.</title>
        <authorList>
            <person name="Chun S.J."/>
        </authorList>
    </citation>
    <scope>NUCLEOTIDE SEQUENCE [LARGE SCALE GENOMIC DNA]</scope>
    <source>
        <strain evidence="5 6">Seoho-28</strain>
    </source>
</reference>
<dbReference type="SUPFAM" id="SSF46689">
    <property type="entry name" value="Homeodomain-like"/>
    <property type="match status" value="1"/>
</dbReference>
<keyword evidence="1 2" id="KW-0238">DNA-binding</keyword>
<comment type="caution">
    <text evidence="5">The sequence shown here is derived from an EMBL/GenBank/DDBJ whole genome shotgun (WGS) entry which is preliminary data.</text>
</comment>
<organism evidence="5 6">
    <name type="scientific">Paraconexibacter algicola</name>
    <dbReference type="NCBI Taxonomy" id="2133960"/>
    <lineage>
        <taxon>Bacteria</taxon>
        <taxon>Bacillati</taxon>
        <taxon>Actinomycetota</taxon>
        <taxon>Thermoleophilia</taxon>
        <taxon>Solirubrobacterales</taxon>
        <taxon>Paraconexibacteraceae</taxon>
        <taxon>Paraconexibacter</taxon>
    </lineage>
</organism>
<feature type="domain" description="HTH tetR-type" evidence="4">
    <location>
        <begin position="41"/>
        <end position="101"/>
    </location>
</feature>
<dbReference type="InterPro" id="IPR050109">
    <property type="entry name" value="HTH-type_TetR-like_transc_reg"/>
</dbReference>
<name>A0A2T4UC01_9ACTN</name>
<feature type="compositionally biased region" description="Basic and acidic residues" evidence="3">
    <location>
        <begin position="256"/>
        <end position="265"/>
    </location>
</feature>
<gene>
    <name evidence="5" type="ORF">C7Y72_19430</name>
</gene>
<dbReference type="GO" id="GO:0003700">
    <property type="term" value="F:DNA-binding transcription factor activity"/>
    <property type="evidence" value="ECO:0007669"/>
    <property type="project" value="TreeGrafter"/>
</dbReference>
<evidence type="ECO:0000256" key="2">
    <source>
        <dbReference type="PROSITE-ProRule" id="PRU00335"/>
    </source>
</evidence>
<evidence type="ECO:0000313" key="5">
    <source>
        <dbReference type="EMBL" id="PTL54768.1"/>
    </source>
</evidence>
<dbReference type="OrthoDB" id="3767959at2"/>
<evidence type="ECO:0000313" key="6">
    <source>
        <dbReference type="Proteomes" id="UP000240739"/>
    </source>
</evidence>
<dbReference type="InterPro" id="IPR009057">
    <property type="entry name" value="Homeodomain-like_sf"/>
</dbReference>
<evidence type="ECO:0000256" key="1">
    <source>
        <dbReference type="ARBA" id="ARBA00023125"/>
    </source>
</evidence>
<proteinExistence type="predicted"/>
<dbReference type="InterPro" id="IPR036271">
    <property type="entry name" value="Tet_transcr_reg_TetR-rel_C_sf"/>
</dbReference>
<dbReference type="AlphaFoldDB" id="A0A2T4UC01"/>
<feature type="DNA-binding region" description="H-T-H motif" evidence="2">
    <location>
        <begin position="64"/>
        <end position="83"/>
    </location>
</feature>
<dbReference type="Pfam" id="PF00440">
    <property type="entry name" value="TetR_N"/>
    <property type="match status" value="1"/>
</dbReference>
<accession>A0A2T4UC01</accession>
<dbReference type="SUPFAM" id="SSF48498">
    <property type="entry name" value="Tetracyclin repressor-like, C-terminal domain"/>
    <property type="match status" value="1"/>
</dbReference>
<dbReference type="RefSeq" id="WP_107570868.1">
    <property type="nucleotide sequence ID" value="NZ_PYYB01000004.1"/>
</dbReference>
<sequence length="293" mass="32414">MDQKDIDALFDPDRTERLLFGKVLDKPRDRRARRAARVTGAQRRVQILEAVIPVFAARGYARATLRRLEAVSPVSRPTMYSYFPSKAHLYAAALRHEAQRVEAVLGPQLVGAHAHEFLGPAVLAAGRGGHVGAVDTVAAGPAPTGWELEPLPRVVCALVRWARRNPDSARLLLHRPIEEEAVMAVHAEVRRTVLDRVVEALRRDRSVRAQRGLNRRFALELHAEMLVGAAEAVMHWALAHPLVAASNLARAWTRPPRADLRRGERTPPGADPSWPARPRDGDPGRDPPDLRPG</sequence>
<dbReference type="PROSITE" id="PS50977">
    <property type="entry name" value="HTH_TETR_2"/>
    <property type="match status" value="1"/>
</dbReference>
<dbReference type="PROSITE" id="PS01081">
    <property type="entry name" value="HTH_TETR_1"/>
    <property type="match status" value="1"/>
</dbReference>
<dbReference type="GO" id="GO:0000976">
    <property type="term" value="F:transcription cis-regulatory region binding"/>
    <property type="evidence" value="ECO:0007669"/>
    <property type="project" value="TreeGrafter"/>
</dbReference>
<evidence type="ECO:0000259" key="4">
    <source>
        <dbReference type="PROSITE" id="PS50977"/>
    </source>
</evidence>
<dbReference type="InterPro" id="IPR001647">
    <property type="entry name" value="HTH_TetR"/>
</dbReference>
<dbReference type="PANTHER" id="PTHR30055:SF226">
    <property type="entry name" value="HTH-TYPE TRANSCRIPTIONAL REGULATOR PKSA"/>
    <property type="match status" value="1"/>
</dbReference>
<keyword evidence="6" id="KW-1185">Reference proteome</keyword>
<protein>
    <recommendedName>
        <fullName evidence="4">HTH tetR-type domain-containing protein</fullName>
    </recommendedName>
</protein>
<feature type="compositionally biased region" description="Basic and acidic residues" evidence="3">
    <location>
        <begin position="277"/>
        <end position="293"/>
    </location>
</feature>